<keyword evidence="1" id="KW-0812">Transmembrane</keyword>
<gene>
    <name evidence="2" type="ORF">XELAEV_18006676mg</name>
</gene>
<evidence type="ECO:0000256" key="1">
    <source>
        <dbReference type="SAM" id="Phobius"/>
    </source>
</evidence>
<sequence length="68" mass="7677">MTWNAKCIFPQLLKGMITVTFSMLSIPNLFLFVLSFFVLISIAILPAIENSIWLSMSVQFSSLTNLSF</sequence>
<dbReference type="AlphaFoldDB" id="A0A974DZQ1"/>
<name>A0A974DZQ1_XENLA</name>
<protein>
    <submittedName>
        <fullName evidence="2">Uncharacterized protein</fullName>
    </submittedName>
</protein>
<evidence type="ECO:0000313" key="2">
    <source>
        <dbReference type="EMBL" id="OCU00899.1"/>
    </source>
</evidence>
<evidence type="ECO:0000313" key="3">
    <source>
        <dbReference type="Proteomes" id="UP000694892"/>
    </source>
</evidence>
<organism evidence="2 3">
    <name type="scientific">Xenopus laevis</name>
    <name type="common">African clawed frog</name>
    <dbReference type="NCBI Taxonomy" id="8355"/>
    <lineage>
        <taxon>Eukaryota</taxon>
        <taxon>Metazoa</taxon>
        <taxon>Chordata</taxon>
        <taxon>Craniata</taxon>
        <taxon>Vertebrata</taxon>
        <taxon>Euteleostomi</taxon>
        <taxon>Amphibia</taxon>
        <taxon>Batrachia</taxon>
        <taxon>Anura</taxon>
        <taxon>Pipoidea</taxon>
        <taxon>Pipidae</taxon>
        <taxon>Xenopodinae</taxon>
        <taxon>Xenopus</taxon>
        <taxon>Xenopus</taxon>
    </lineage>
</organism>
<keyword evidence="1" id="KW-0472">Membrane</keyword>
<accession>A0A974DZQ1</accession>
<proteinExistence type="predicted"/>
<feature type="transmembrane region" description="Helical" evidence="1">
    <location>
        <begin position="29"/>
        <end position="48"/>
    </location>
</feature>
<dbReference type="Proteomes" id="UP000694892">
    <property type="component" value="Chromosome 1L"/>
</dbReference>
<reference evidence="3" key="1">
    <citation type="journal article" date="2016" name="Nature">
        <title>Genome evolution in the allotetraploid frog Xenopus laevis.</title>
        <authorList>
            <person name="Session A.M."/>
            <person name="Uno Y."/>
            <person name="Kwon T."/>
            <person name="Chapman J.A."/>
            <person name="Toyoda A."/>
            <person name="Takahashi S."/>
            <person name="Fukui A."/>
            <person name="Hikosaka A."/>
            <person name="Suzuki A."/>
            <person name="Kondo M."/>
            <person name="van Heeringen S.J."/>
            <person name="Quigley I."/>
            <person name="Heinz S."/>
            <person name="Ogino H."/>
            <person name="Ochi H."/>
            <person name="Hellsten U."/>
            <person name="Lyons J.B."/>
            <person name="Simakov O."/>
            <person name="Putnam N."/>
            <person name="Stites J."/>
            <person name="Kuroki Y."/>
            <person name="Tanaka T."/>
            <person name="Michiue T."/>
            <person name="Watanabe M."/>
            <person name="Bogdanovic O."/>
            <person name="Lister R."/>
            <person name="Georgiou G."/>
            <person name="Paranjpe S.S."/>
            <person name="van Kruijsbergen I."/>
            <person name="Shu S."/>
            <person name="Carlson J."/>
            <person name="Kinoshita T."/>
            <person name="Ohta Y."/>
            <person name="Mawaribuchi S."/>
            <person name="Jenkins J."/>
            <person name="Grimwood J."/>
            <person name="Schmutz J."/>
            <person name="Mitros T."/>
            <person name="Mozaffari S.V."/>
            <person name="Suzuki Y."/>
            <person name="Haramoto Y."/>
            <person name="Yamamoto T.S."/>
            <person name="Takagi C."/>
            <person name="Heald R."/>
            <person name="Miller K."/>
            <person name="Haudenschild C."/>
            <person name="Kitzman J."/>
            <person name="Nakayama T."/>
            <person name="Izutsu Y."/>
            <person name="Robert J."/>
            <person name="Fortriede J."/>
            <person name="Burns K."/>
            <person name="Lotay V."/>
            <person name="Karimi K."/>
            <person name="Yasuoka Y."/>
            <person name="Dichmann D.S."/>
            <person name="Flajnik M.F."/>
            <person name="Houston D.W."/>
            <person name="Shendure J."/>
            <person name="DuPasquier L."/>
            <person name="Vize P.D."/>
            <person name="Zorn A.M."/>
            <person name="Ito M."/>
            <person name="Marcotte E.M."/>
            <person name="Wallingford J.B."/>
            <person name="Ito Y."/>
            <person name="Asashima M."/>
            <person name="Ueno N."/>
            <person name="Matsuda Y."/>
            <person name="Veenstra G.J."/>
            <person name="Fujiyama A."/>
            <person name="Harland R.M."/>
            <person name="Taira M."/>
            <person name="Rokhsar D.S."/>
        </authorList>
    </citation>
    <scope>NUCLEOTIDE SEQUENCE [LARGE SCALE GENOMIC DNA]</scope>
    <source>
        <strain evidence="3">J</strain>
    </source>
</reference>
<dbReference type="EMBL" id="CM004466">
    <property type="protein sequence ID" value="OCU00899.1"/>
    <property type="molecule type" value="Genomic_DNA"/>
</dbReference>
<keyword evidence="1" id="KW-1133">Transmembrane helix</keyword>